<keyword evidence="3" id="KW-1185">Reference proteome</keyword>
<proteinExistence type="predicted"/>
<feature type="domain" description="FAS1-like dehydratase" evidence="1">
    <location>
        <begin position="3"/>
        <end position="135"/>
    </location>
</feature>
<evidence type="ECO:0000259" key="1">
    <source>
        <dbReference type="Pfam" id="PF13452"/>
    </source>
</evidence>
<dbReference type="InterPro" id="IPR039569">
    <property type="entry name" value="FAS1-like_DH_region"/>
</dbReference>
<dbReference type="STRING" id="1670800.BSQ44_04255"/>
<sequence length="145" mass="16162">MRTRPVSYPVEKGRIAFFCDVVGETNPIHFDEAAARKAGFATIVAPPTFPMVIDLETTNAAKRLGFTPVFDLVRCDLRYLLHGTERYEYSGHLLAGDEITITHEVLGFEDKKGGALELCHLRASLTHAERGEVVAIRRTLVHRLA</sequence>
<dbReference type="Proteomes" id="UP000182840">
    <property type="component" value="Chromosome"/>
</dbReference>
<evidence type="ECO:0000313" key="2">
    <source>
        <dbReference type="EMBL" id="APH74390.1"/>
    </source>
</evidence>
<organism evidence="2 3">
    <name type="scientific">Aquibium oceanicum</name>
    <dbReference type="NCBI Taxonomy" id="1670800"/>
    <lineage>
        <taxon>Bacteria</taxon>
        <taxon>Pseudomonadati</taxon>
        <taxon>Pseudomonadota</taxon>
        <taxon>Alphaproteobacteria</taxon>
        <taxon>Hyphomicrobiales</taxon>
        <taxon>Phyllobacteriaceae</taxon>
        <taxon>Aquibium</taxon>
    </lineage>
</organism>
<gene>
    <name evidence="2" type="ORF">BSQ44_04255</name>
</gene>
<reference evidence="3" key="1">
    <citation type="submission" date="2016-11" db="EMBL/GenBank/DDBJ databases">
        <title>Mesorhizobium oceanicum sp. nov., isolated from deep seawater in South China Sea.</title>
        <authorList>
            <person name="Fu G.-Y."/>
        </authorList>
    </citation>
    <scope>NUCLEOTIDE SEQUENCE [LARGE SCALE GENOMIC DNA]</scope>
    <source>
        <strain evidence="3">B7</strain>
    </source>
</reference>
<dbReference type="KEGG" id="meso:BSQ44_04255"/>
<evidence type="ECO:0000313" key="3">
    <source>
        <dbReference type="Proteomes" id="UP000182840"/>
    </source>
</evidence>
<dbReference type="InterPro" id="IPR029069">
    <property type="entry name" value="HotDog_dom_sf"/>
</dbReference>
<dbReference type="CDD" id="cd03441">
    <property type="entry name" value="R_hydratase_like"/>
    <property type="match status" value="1"/>
</dbReference>
<dbReference type="Gene3D" id="3.10.129.10">
    <property type="entry name" value="Hotdog Thioesterase"/>
    <property type="match status" value="1"/>
</dbReference>
<dbReference type="InterPro" id="IPR016709">
    <property type="entry name" value="HadA-like"/>
</dbReference>
<dbReference type="AlphaFoldDB" id="A0A1L3SYD6"/>
<dbReference type="EMBL" id="CP018171">
    <property type="protein sequence ID" value="APH74390.1"/>
    <property type="molecule type" value="Genomic_DNA"/>
</dbReference>
<name>A0A1L3SYD6_9HYPH</name>
<accession>A0A1L3SYD6</accession>
<dbReference type="SUPFAM" id="SSF54637">
    <property type="entry name" value="Thioesterase/thiol ester dehydrase-isomerase"/>
    <property type="match status" value="1"/>
</dbReference>
<protein>
    <recommendedName>
        <fullName evidence="1">FAS1-like dehydratase domain-containing protein</fullName>
    </recommendedName>
</protein>
<dbReference type="PIRSF" id="PIRSF018072">
    <property type="entry name" value="UCP018072"/>
    <property type="match status" value="1"/>
</dbReference>
<dbReference type="Pfam" id="PF13452">
    <property type="entry name" value="FAS1_DH_region"/>
    <property type="match status" value="1"/>
</dbReference>